<dbReference type="Proteomes" id="UP000053259">
    <property type="component" value="Unassembled WGS sequence"/>
</dbReference>
<organism evidence="3 4">
    <name type="scientific">Verruconis gallopava</name>
    <dbReference type="NCBI Taxonomy" id="253628"/>
    <lineage>
        <taxon>Eukaryota</taxon>
        <taxon>Fungi</taxon>
        <taxon>Dikarya</taxon>
        <taxon>Ascomycota</taxon>
        <taxon>Pezizomycotina</taxon>
        <taxon>Dothideomycetes</taxon>
        <taxon>Pleosporomycetidae</taxon>
        <taxon>Venturiales</taxon>
        <taxon>Sympoventuriaceae</taxon>
        <taxon>Verruconis</taxon>
    </lineage>
</organism>
<proteinExistence type="predicted"/>
<evidence type="ECO:0000256" key="1">
    <source>
        <dbReference type="SAM" id="MobiDB-lite"/>
    </source>
</evidence>
<dbReference type="RefSeq" id="XP_016214774.1">
    <property type="nucleotide sequence ID" value="XM_016357370.1"/>
</dbReference>
<dbReference type="EMBL" id="KN847539">
    <property type="protein sequence ID" value="KIW04905.1"/>
    <property type="molecule type" value="Genomic_DNA"/>
</dbReference>
<dbReference type="InterPro" id="IPR010730">
    <property type="entry name" value="HET"/>
</dbReference>
<evidence type="ECO:0000259" key="2">
    <source>
        <dbReference type="Pfam" id="PF06985"/>
    </source>
</evidence>
<dbReference type="PANTHER" id="PTHR24148">
    <property type="entry name" value="ANKYRIN REPEAT DOMAIN-CONTAINING PROTEIN 39 HOMOLOG-RELATED"/>
    <property type="match status" value="1"/>
</dbReference>
<dbReference type="InterPro" id="IPR052895">
    <property type="entry name" value="HetReg/Transcr_Mod"/>
</dbReference>
<evidence type="ECO:0000313" key="3">
    <source>
        <dbReference type="EMBL" id="KIW04905.1"/>
    </source>
</evidence>
<dbReference type="HOGENOM" id="CLU_004184_7_2_1"/>
<feature type="compositionally biased region" description="Polar residues" evidence="1">
    <location>
        <begin position="140"/>
        <end position="155"/>
    </location>
</feature>
<protein>
    <recommendedName>
        <fullName evidence="2">Heterokaryon incompatibility domain-containing protein</fullName>
    </recommendedName>
</protein>
<dbReference type="VEuPathDB" id="FungiDB:PV09_04076"/>
<feature type="domain" description="Heterokaryon incompatibility" evidence="2">
    <location>
        <begin position="229"/>
        <end position="383"/>
    </location>
</feature>
<dbReference type="GeneID" id="27312049"/>
<dbReference type="InParanoid" id="A0A0D2AEN2"/>
<dbReference type="AlphaFoldDB" id="A0A0D2AEN2"/>
<dbReference type="OrthoDB" id="5386682at2759"/>
<dbReference type="Pfam" id="PF26639">
    <property type="entry name" value="Het-6_barrel"/>
    <property type="match status" value="1"/>
</dbReference>
<keyword evidence="4" id="KW-1185">Reference proteome</keyword>
<feature type="region of interest" description="Disordered" evidence="1">
    <location>
        <begin position="138"/>
        <end position="161"/>
    </location>
</feature>
<gene>
    <name evidence="3" type="ORF">PV09_04076</name>
</gene>
<evidence type="ECO:0000313" key="4">
    <source>
        <dbReference type="Proteomes" id="UP000053259"/>
    </source>
</evidence>
<name>A0A0D2AEN2_9PEZI</name>
<dbReference type="PANTHER" id="PTHR24148:SF64">
    <property type="entry name" value="HETEROKARYON INCOMPATIBILITY DOMAIN-CONTAINING PROTEIN"/>
    <property type="match status" value="1"/>
</dbReference>
<sequence>MAETARRPSLRRKISQKVSCRLDFFRRSSTYDLPEDSRPKSRKLFEGHGNEFGYQAANTRNERDQIRQLERVKIGDFADELDSSALRKVMESAERRRDHERRRSLMQMGFRLAHLTGRESARSSLISSVESEMLVPGSASRRSNYSPMSTQSGFSHDSGENEALSDVPVEVGIRVGEFDSRLRKPYIYSPLQSNRVIRLLSVRRPSVDWVQGDFYYQLVTMSLDDPVPYETVSYIWGDSRREHRLNLMDGSFLYITRSLAATLQSISNQSKTGYLWIDQVCIDQSNIPERSHQVQVMGDIYRAGIRVIAPLKPPQVRMRHLFALLDVAVQYEHEQRSVVDLQVAMRNYMLPSYASSIVHSIYWKCIVGLFEHPWFTRAWIFQEVVLAKNVMFLLGERLISFDLLFRLALATSRLETDTMGGALPLICVTNLAGFHQLYSMVQARSERHVLGNPKSFWSLLSEVAPNSRCTDVKDKLYGFLGLLEDEDIVITPDYRKGPHEVFIDSARSFIEGKRSLEILSLLPRQGRTNSQYEGIPSWVPDWRQPEDVVPLTAFERISAFNACLNRPYKVLNEKRISGFRPLRLLNNRLRVEGRVIDTVTNVEQEPFSSTEHWTRRDLRKFLNLELALLFLKGLWESDAEYDLERVIKVVTADGALLYDTPEFSQNAYLQKAELAEMAQAYRQLDSPENFDAEKFQLAPYARHVVALRNMTRVAQERRLVVGKDGKLGLVHNSVTNGDLVVVLHGCRTPVVLTPRADGRYECKGQCYWEDAMHGQAVTWDEDDAEEMYLV</sequence>
<reference evidence="3 4" key="1">
    <citation type="submission" date="2015-01" db="EMBL/GenBank/DDBJ databases">
        <title>The Genome Sequence of Ochroconis gallopava CBS43764.</title>
        <authorList>
            <consortium name="The Broad Institute Genomics Platform"/>
            <person name="Cuomo C."/>
            <person name="de Hoog S."/>
            <person name="Gorbushina A."/>
            <person name="Stielow B."/>
            <person name="Teixiera M."/>
            <person name="Abouelleil A."/>
            <person name="Chapman S.B."/>
            <person name="Priest M."/>
            <person name="Young S.K."/>
            <person name="Wortman J."/>
            <person name="Nusbaum C."/>
            <person name="Birren B."/>
        </authorList>
    </citation>
    <scope>NUCLEOTIDE SEQUENCE [LARGE SCALE GENOMIC DNA]</scope>
    <source>
        <strain evidence="3 4">CBS 43764</strain>
    </source>
</reference>
<dbReference type="Pfam" id="PF06985">
    <property type="entry name" value="HET"/>
    <property type="match status" value="1"/>
</dbReference>
<accession>A0A0D2AEN2</accession>